<reference evidence="1 2" key="1">
    <citation type="journal article" date="2021" name="Nat. Commun.">
        <title>Genetic determinants of endophytism in the Arabidopsis root mycobiome.</title>
        <authorList>
            <person name="Mesny F."/>
            <person name="Miyauchi S."/>
            <person name="Thiergart T."/>
            <person name="Pickel B."/>
            <person name="Atanasova L."/>
            <person name="Karlsson M."/>
            <person name="Huettel B."/>
            <person name="Barry K.W."/>
            <person name="Haridas S."/>
            <person name="Chen C."/>
            <person name="Bauer D."/>
            <person name="Andreopoulos W."/>
            <person name="Pangilinan J."/>
            <person name="LaButti K."/>
            <person name="Riley R."/>
            <person name="Lipzen A."/>
            <person name="Clum A."/>
            <person name="Drula E."/>
            <person name="Henrissat B."/>
            <person name="Kohler A."/>
            <person name="Grigoriev I.V."/>
            <person name="Martin F.M."/>
            <person name="Hacquard S."/>
        </authorList>
    </citation>
    <scope>NUCLEOTIDE SEQUENCE [LARGE SCALE GENOMIC DNA]</scope>
    <source>
        <strain evidence="1 2">MPI-CAGE-CH-0241</strain>
    </source>
</reference>
<dbReference type="OrthoDB" id="3943268at2759"/>
<sequence length="107" mass="12082">MYTKPGLRNVADEVYSRTSTKLIGTTLWKQVDGGGGRVRYECRRQRVEEVLAQLRQFILSGLPSRDPEVPTLKHCDTGQLPKNILVFYGQVMLIADRDKSKGCRGLT</sequence>
<organism evidence="1 2">
    <name type="scientific">Thelonectria olida</name>
    <dbReference type="NCBI Taxonomy" id="1576542"/>
    <lineage>
        <taxon>Eukaryota</taxon>
        <taxon>Fungi</taxon>
        <taxon>Dikarya</taxon>
        <taxon>Ascomycota</taxon>
        <taxon>Pezizomycotina</taxon>
        <taxon>Sordariomycetes</taxon>
        <taxon>Hypocreomycetidae</taxon>
        <taxon>Hypocreales</taxon>
        <taxon>Nectriaceae</taxon>
        <taxon>Thelonectria</taxon>
    </lineage>
</organism>
<name>A0A9P8VSD8_9HYPO</name>
<comment type="caution">
    <text evidence="1">The sequence shown here is derived from an EMBL/GenBank/DDBJ whole genome shotgun (WGS) entry which is preliminary data.</text>
</comment>
<keyword evidence="2" id="KW-1185">Reference proteome</keyword>
<dbReference type="AlphaFoldDB" id="A0A9P8VSD8"/>
<accession>A0A9P8VSD8</accession>
<gene>
    <name evidence="1" type="ORF">B0T10DRAFT_466179</name>
</gene>
<evidence type="ECO:0000313" key="1">
    <source>
        <dbReference type="EMBL" id="KAH6873647.1"/>
    </source>
</evidence>
<proteinExistence type="predicted"/>
<protein>
    <submittedName>
        <fullName evidence="1">Uncharacterized protein</fullName>
    </submittedName>
</protein>
<dbReference type="EMBL" id="JAGPYM010000045">
    <property type="protein sequence ID" value="KAH6873647.1"/>
    <property type="molecule type" value="Genomic_DNA"/>
</dbReference>
<dbReference type="Proteomes" id="UP000777438">
    <property type="component" value="Unassembled WGS sequence"/>
</dbReference>
<evidence type="ECO:0000313" key="2">
    <source>
        <dbReference type="Proteomes" id="UP000777438"/>
    </source>
</evidence>